<evidence type="ECO:0000256" key="5">
    <source>
        <dbReference type="ARBA" id="ARBA00022842"/>
    </source>
</evidence>
<evidence type="ECO:0000256" key="3">
    <source>
        <dbReference type="ARBA" id="ARBA00022679"/>
    </source>
</evidence>
<keyword evidence="4" id="KW-0479">Metal-binding</keyword>
<dbReference type="EMBL" id="JAKNCT010000003">
    <property type="protein sequence ID" value="MCG5030413.1"/>
    <property type="molecule type" value="Genomic_DNA"/>
</dbReference>
<keyword evidence="9" id="KW-1185">Reference proteome</keyword>
<dbReference type="PANTHER" id="PTHR43281:SF1">
    <property type="entry name" value="FARNESYL DIPHOSPHATE SYNTHASE"/>
    <property type="match status" value="1"/>
</dbReference>
<evidence type="ECO:0000256" key="2">
    <source>
        <dbReference type="ARBA" id="ARBA00006706"/>
    </source>
</evidence>
<gene>
    <name evidence="8" type="ORF">MAF45_02990</name>
</gene>
<dbReference type="SUPFAM" id="SSF48576">
    <property type="entry name" value="Terpenoid synthases"/>
    <property type="match status" value="1"/>
</dbReference>
<comment type="cofactor">
    <cofactor evidence="1">
        <name>Mg(2+)</name>
        <dbReference type="ChEBI" id="CHEBI:18420"/>
    </cofactor>
</comment>
<dbReference type="InterPro" id="IPR000092">
    <property type="entry name" value="Polyprenyl_synt"/>
</dbReference>
<dbReference type="RefSeq" id="WP_237978070.1">
    <property type="nucleotide sequence ID" value="NZ_JAKNCT010000003.1"/>
</dbReference>
<evidence type="ECO:0000256" key="1">
    <source>
        <dbReference type="ARBA" id="ARBA00001946"/>
    </source>
</evidence>
<dbReference type="SFLD" id="SFLDS00005">
    <property type="entry name" value="Isoprenoid_Synthase_Type_I"/>
    <property type="match status" value="1"/>
</dbReference>
<evidence type="ECO:0000313" key="8">
    <source>
        <dbReference type="EMBL" id="MCG5030413.1"/>
    </source>
</evidence>
<proteinExistence type="inferred from homology"/>
<dbReference type="SFLD" id="SFLDG01017">
    <property type="entry name" value="Polyprenyl_Transferase_Like"/>
    <property type="match status" value="1"/>
</dbReference>
<dbReference type="Pfam" id="PF00348">
    <property type="entry name" value="polyprenyl_synt"/>
    <property type="match status" value="1"/>
</dbReference>
<evidence type="ECO:0000313" key="9">
    <source>
        <dbReference type="Proteomes" id="UP001297600"/>
    </source>
</evidence>
<keyword evidence="3 7" id="KW-0808">Transferase</keyword>
<name>A0ABS9MQW1_9BURK</name>
<dbReference type="Proteomes" id="UP001297600">
    <property type="component" value="Unassembled WGS sequence"/>
</dbReference>
<evidence type="ECO:0000256" key="4">
    <source>
        <dbReference type="ARBA" id="ARBA00022723"/>
    </source>
</evidence>
<dbReference type="InterPro" id="IPR053378">
    <property type="entry name" value="Prenyl_diphosphate_synthase"/>
</dbReference>
<evidence type="ECO:0000256" key="6">
    <source>
        <dbReference type="ARBA" id="ARBA00023229"/>
    </source>
</evidence>
<protein>
    <submittedName>
        <fullName evidence="8">Polyprenyl synthetase family protein</fullName>
    </submittedName>
</protein>
<keyword evidence="6" id="KW-0414">Isoprene biosynthesis</keyword>
<dbReference type="NCBIfam" id="NF045485">
    <property type="entry name" value="FPPsyn"/>
    <property type="match status" value="1"/>
</dbReference>
<keyword evidence="5" id="KW-0460">Magnesium</keyword>
<accession>A0ABS9MQW1</accession>
<dbReference type="Gene3D" id="1.10.600.10">
    <property type="entry name" value="Farnesyl Diphosphate Synthase"/>
    <property type="match status" value="1"/>
</dbReference>
<reference evidence="8 9" key="1">
    <citation type="submission" date="2022-02" db="EMBL/GenBank/DDBJ databases">
        <title>Mesosutterella porci, a novel member of the family Sutterellaceae from pig feces.</title>
        <authorList>
            <person name="Wylensek D."/>
            <person name="Clavel T."/>
        </authorList>
    </citation>
    <scope>NUCLEOTIDE SEQUENCE [LARGE SCALE GENOMIC DNA]</scope>
    <source>
        <strain evidence="9">oilRF-744-wt-GAM-9</strain>
    </source>
</reference>
<sequence length="304" mass="32217">MTSFEDWARERRGHFEAAAERALPAGVFPELLQEAMRWSVLGGGKRVRPLLAYAAGELTQAPEPAVDAAALALEFIHSYSLVHDDLPCMDNDSLRHGRASTHAKYGFAEGVLAGDALQAEAFRVLASGAVPGARLQRLVRLLAEGAGVRGMCGGQWLDIKATGAGVSGPGLEDLKRLHAMKTGALIRAAVLMGAASGEERLAVPELFEALSRYGSAVGLAFQIVDDILDVTADTATLGKSAGKDREEGKATYVSLLGLDEARRLAAEAGREAAAALDGLERDPRYAGKTRRLGELARFVVSRGR</sequence>
<organism evidence="8 9">
    <name type="scientific">Mesosutterella porci</name>
    <dbReference type="NCBI Taxonomy" id="2915351"/>
    <lineage>
        <taxon>Bacteria</taxon>
        <taxon>Pseudomonadati</taxon>
        <taxon>Pseudomonadota</taxon>
        <taxon>Betaproteobacteria</taxon>
        <taxon>Burkholderiales</taxon>
        <taxon>Sutterellaceae</taxon>
        <taxon>Mesosutterella</taxon>
    </lineage>
</organism>
<dbReference type="PROSITE" id="PS00444">
    <property type="entry name" value="POLYPRENYL_SYNTHASE_2"/>
    <property type="match status" value="1"/>
</dbReference>
<dbReference type="CDD" id="cd00685">
    <property type="entry name" value="Trans_IPPS_HT"/>
    <property type="match status" value="1"/>
</dbReference>
<evidence type="ECO:0000256" key="7">
    <source>
        <dbReference type="RuleBase" id="RU004466"/>
    </source>
</evidence>
<comment type="similarity">
    <text evidence="2 7">Belongs to the FPP/GGPP synthase family.</text>
</comment>
<dbReference type="InterPro" id="IPR033749">
    <property type="entry name" value="Polyprenyl_synt_CS"/>
</dbReference>
<comment type="caution">
    <text evidence="8">The sequence shown here is derived from an EMBL/GenBank/DDBJ whole genome shotgun (WGS) entry which is preliminary data.</text>
</comment>
<dbReference type="InterPro" id="IPR008949">
    <property type="entry name" value="Isoprenoid_synthase_dom_sf"/>
</dbReference>
<dbReference type="PANTHER" id="PTHR43281">
    <property type="entry name" value="FARNESYL DIPHOSPHATE SYNTHASE"/>
    <property type="match status" value="1"/>
</dbReference>